<organism evidence="3 4">
    <name type="scientific">Roseateles asaccharophilus</name>
    <dbReference type="NCBI Taxonomy" id="582607"/>
    <lineage>
        <taxon>Bacteria</taxon>
        <taxon>Pseudomonadati</taxon>
        <taxon>Pseudomonadota</taxon>
        <taxon>Betaproteobacteria</taxon>
        <taxon>Burkholderiales</taxon>
        <taxon>Sphaerotilaceae</taxon>
        <taxon>Roseateles</taxon>
    </lineage>
</organism>
<protein>
    <submittedName>
        <fullName evidence="3">Type IV pilus assembly protein PilE</fullName>
    </submittedName>
</protein>
<dbReference type="Proteomes" id="UP001180825">
    <property type="component" value="Unassembled WGS sequence"/>
</dbReference>
<evidence type="ECO:0000313" key="3">
    <source>
        <dbReference type="EMBL" id="MDR7331075.1"/>
    </source>
</evidence>
<keyword evidence="2" id="KW-0812">Transmembrane</keyword>
<accession>A0ABU2A1W1</accession>
<dbReference type="InterPro" id="IPR031982">
    <property type="entry name" value="PilE-like"/>
</dbReference>
<proteinExistence type="predicted"/>
<evidence type="ECO:0000256" key="1">
    <source>
        <dbReference type="ARBA" id="ARBA00022481"/>
    </source>
</evidence>
<dbReference type="Gene3D" id="3.30.700.10">
    <property type="entry name" value="Glycoprotein, Type 4 Pilin"/>
    <property type="match status" value="1"/>
</dbReference>
<evidence type="ECO:0000256" key="2">
    <source>
        <dbReference type="SAM" id="Phobius"/>
    </source>
</evidence>
<sequence>MRRLHRPNAIHGFTLIELMIAVAIVAILAAVAVPQYTQYVTRGRIPDATSALATKQVQIEQFFLDNRTYADAPGCRNDVETSKYFTFACTSATATGFTLAATGKSSMTGFTYTVNQAGAKTTTAPTGWTGSSTCWVTKKDGTC</sequence>
<name>A0ABU2A1W1_9BURK</name>
<keyword evidence="1" id="KW-0488">Methylation</keyword>
<dbReference type="SUPFAM" id="SSF54523">
    <property type="entry name" value="Pili subunits"/>
    <property type="match status" value="1"/>
</dbReference>
<dbReference type="InterPro" id="IPR045584">
    <property type="entry name" value="Pilin-like"/>
</dbReference>
<keyword evidence="2" id="KW-1133">Transmembrane helix</keyword>
<dbReference type="InterPro" id="IPR012902">
    <property type="entry name" value="N_methyl_site"/>
</dbReference>
<dbReference type="Pfam" id="PF16732">
    <property type="entry name" value="ComP_DUS"/>
    <property type="match status" value="1"/>
</dbReference>
<keyword evidence="2" id="KW-0472">Membrane</keyword>
<dbReference type="PROSITE" id="PS00409">
    <property type="entry name" value="PROKAR_NTER_METHYL"/>
    <property type="match status" value="1"/>
</dbReference>
<dbReference type="NCBIfam" id="TIGR02532">
    <property type="entry name" value="IV_pilin_GFxxxE"/>
    <property type="match status" value="1"/>
</dbReference>
<evidence type="ECO:0000313" key="4">
    <source>
        <dbReference type="Proteomes" id="UP001180825"/>
    </source>
</evidence>
<dbReference type="EMBL" id="JAVDXV010000001">
    <property type="protein sequence ID" value="MDR7331075.1"/>
    <property type="molecule type" value="Genomic_DNA"/>
</dbReference>
<gene>
    <name evidence="3" type="ORF">J2X21_000187</name>
</gene>
<dbReference type="Pfam" id="PF07963">
    <property type="entry name" value="N_methyl"/>
    <property type="match status" value="1"/>
</dbReference>
<reference evidence="3 4" key="1">
    <citation type="submission" date="2023-07" db="EMBL/GenBank/DDBJ databases">
        <title>Sorghum-associated microbial communities from plants grown in Nebraska, USA.</title>
        <authorList>
            <person name="Schachtman D."/>
        </authorList>
    </citation>
    <scope>NUCLEOTIDE SEQUENCE [LARGE SCALE GENOMIC DNA]</scope>
    <source>
        <strain evidence="3 4">BE316</strain>
    </source>
</reference>
<dbReference type="PRINTS" id="PR00813">
    <property type="entry name" value="BCTERIALGSPG"/>
</dbReference>
<dbReference type="RefSeq" id="WP_310323748.1">
    <property type="nucleotide sequence ID" value="NZ_JAVDXV010000001.1"/>
</dbReference>
<dbReference type="InterPro" id="IPR000983">
    <property type="entry name" value="Bac_GSPG_pilin"/>
</dbReference>
<feature type="transmembrane region" description="Helical" evidence="2">
    <location>
        <begin position="12"/>
        <end position="33"/>
    </location>
</feature>
<comment type="caution">
    <text evidence="3">The sequence shown here is derived from an EMBL/GenBank/DDBJ whole genome shotgun (WGS) entry which is preliminary data.</text>
</comment>
<keyword evidence="4" id="KW-1185">Reference proteome</keyword>